<dbReference type="SUPFAM" id="SSF50891">
    <property type="entry name" value="Cyclophilin-like"/>
    <property type="match status" value="1"/>
</dbReference>
<organism evidence="6 7">
    <name type="scientific">Dietzia natronolimnaea</name>
    <dbReference type="NCBI Taxonomy" id="161920"/>
    <lineage>
        <taxon>Bacteria</taxon>
        <taxon>Bacillati</taxon>
        <taxon>Actinomycetota</taxon>
        <taxon>Actinomycetes</taxon>
        <taxon>Mycobacteriales</taxon>
        <taxon>Dietziaceae</taxon>
        <taxon>Dietzia</taxon>
    </lineage>
</organism>
<keyword evidence="6" id="KW-0456">Lyase</keyword>
<feature type="compositionally biased region" description="Gly residues" evidence="4">
    <location>
        <begin position="178"/>
        <end position="193"/>
    </location>
</feature>
<evidence type="ECO:0000256" key="1">
    <source>
        <dbReference type="ARBA" id="ARBA00022741"/>
    </source>
</evidence>
<dbReference type="EMBL" id="NTGA01000007">
    <property type="protein sequence ID" value="PAY24144.1"/>
    <property type="molecule type" value="Genomic_DNA"/>
</dbReference>
<evidence type="ECO:0000313" key="7">
    <source>
        <dbReference type="Proteomes" id="UP000218810"/>
    </source>
</evidence>
<feature type="region of interest" description="Disordered" evidence="4">
    <location>
        <begin position="164"/>
        <end position="200"/>
    </location>
</feature>
<keyword evidence="1" id="KW-0547">Nucleotide-binding</keyword>
<feature type="domain" description="Carboxyltransferase" evidence="5">
    <location>
        <begin position="24"/>
        <end position="315"/>
    </location>
</feature>
<reference evidence="7" key="1">
    <citation type="submission" date="2017-09" db="EMBL/GenBank/DDBJ databases">
        <authorList>
            <person name="Zhang Y."/>
            <person name="Huang X."/>
            <person name="Liu J."/>
            <person name="Lu L."/>
            <person name="Peng K."/>
        </authorList>
    </citation>
    <scope>NUCLEOTIDE SEQUENCE [LARGE SCALE GENOMIC DNA]</scope>
    <source>
        <strain evidence="7">S-XJ-1</strain>
    </source>
</reference>
<keyword evidence="7" id="KW-1185">Reference proteome</keyword>
<gene>
    <name evidence="6" type="ORF">CEY15_03870</name>
</gene>
<comment type="caution">
    <text evidence="6">The sequence shown here is derived from an EMBL/GenBank/DDBJ whole genome shotgun (WGS) entry which is preliminary data.</text>
</comment>
<accession>A0A2A2WT38</accession>
<dbReference type="InterPro" id="IPR029000">
    <property type="entry name" value="Cyclophilin-like_dom_sf"/>
</dbReference>
<keyword evidence="2" id="KW-0378">Hydrolase</keyword>
<evidence type="ECO:0000313" key="6">
    <source>
        <dbReference type="EMBL" id="PAY24144.1"/>
    </source>
</evidence>
<evidence type="ECO:0000256" key="4">
    <source>
        <dbReference type="SAM" id="MobiDB-lite"/>
    </source>
</evidence>
<protein>
    <submittedName>
        <fullName evidence="6">Urea amidolyase</fullName>
    </submittedName>
</protein>
<dbReference type="Gene3D" id="2.40.100.10">
    <property type="entry name" value="Cyclophilin-like"/>
    <property type="match status" value="1"/>
</dbReference>
<dbReference type="InterPro" id="IPR003778">
    <property type="entry name" value="CT_A_B"/>
</dbReference>
<evidence type="ECO:0000256" key="2">
    <source>
        <dbReference type="ARBA" id="ARBA00022801"/>
    </source>
</evidence>
<dbReference type="RefSeq" id="WP_095717388.1">
    <property type="nucleotide sequence ID" value="NZ_NTGA01000007.1"/>
</dbReference>
<sequence>MSLMILRAGPAALVQDLGRPGHAALGVTGSGAADRAAAALALRCVGTDPAAAVLELLLGGLVVMTDSPAVVAVTGARGLVVVTTPSGSRRTAATGEVLRLDAGSTLEIGRPDVGVRTYLGVRGGVEVPPVLGSRSRDTLSGLGPPPLEAGDVLAVGDAVVGPWADHWHASGGDPHPGSGTGPGPGTGTGTGSDGRGRRPRSLVLDVIPGPRDDLFPPAAWHVLAEAGHVSGHADRVGVRIDPAGPVPRSSTREIPSEGMVRGAVQVPADGAPVVFGPDHPVTGGYPVIGVLTSRSSDALSQLLPGAPVSFRRVSD</sequence>
<dbReference type="GO" id="GO:0005524">
    <property type="term" value="F:ATP binding"/>
    <property type="evidence" value="ECO:0007669"/>
    <property type="project" value="UniProtKB-KW"/>
</dbReference>
<dbReference type="GO" id="GO:0016787">
    <property type="term" value="F:hydrolase activity"/>
    <property type="evidence" value="ECO:0007669"/>
    <property type="project" value="UniProtKB-KW"/>
</dbReference>
<dbReference type="PANTHER" id="PTHR43309:SF3">
    <property type="entry name" value="5-OXOPROLINASE SUBUNIT C"/>
    <property type="match status" value="1"/>
</dbReference>
<dbReference type="InterPro" id="IPR052708">
    <property type="entry name" value="PxpC"/>
</dbReference>
<evidence type="ECO:0000256" key="3">
    <source>
        <dbReference type="ARBA" id="ARBA00022840"/>
    </source>
</evidence>
<name>A0A2A2WT38_9ACTN</name>
<dbReference type="Pfam" id="PF02626">
    <property type="entry name" value="CT_A_B"/>
    <property type="match status" value="1"/>
</dbReference>
<evidence type="ECO:0000259" key="5">
    <source>
        <dbReference type="SMART" id="SM00797"/>
    </source>
</evidence>
<dbReference type="GO" id="GO:0016829">
    <property type="term" value="F:lyase activity"/>
    <property type="evidence" value="ECO:0007669"/>
    <property type="project" value="UniProtKB-KW"/>
</dbReference>
<dbReference type="SMART" id="SM00797">
    <property type="entry name" value="AHS2"/>
    <property type="match status" value="1"/>
</dbReference>
<dbReference type="AlphaFoldDB" id="A0A2A2WT38"/>
<dbReference type="PANTHER" id="PTHR43309">
    <property type="entry name" value="5-OXOPROLINASE SUBUNIT C"/>
    <property type="match status" value="1"/>
</dbReference>
<dbReference type="Proteomes" id="UP000218810">
    <property type="component" value="Unassembled WGS sequence"/>
</dbReference>
<dbReference type="OrthoDB" id="9768696at2"/>
<keyword evidence="3" id="KW-0067">ATP-binding</keyword>
<proteinExistence type="predicted"/>